<gene>
    <name evidence="4" type="primary">LOC118426923</name>
</gene>
<accession>A0A9J7M1P2</accession>
<sequence length="102" mass="11643">MFDKFDWWIPFVVVFIIIQVTLIVCRCCFIRRQRAAYQRLPPTTVPVGANTEERPALQYIQIPGQPPQYSPNTSYQNAPVPAAPPYSAAKPKEEEPPPPYEP</sequence>
<dbReference type="RefSeq" id="XP_035692445.1">
    <property type="nucleotide sequence ID" value="XM_035836552.1"/>
</dbReference>
<proteinExistence type="predicted"/>
<evidence type="ECO:0000256" key="1">
    <source>
        <dbReference type="SAM" id="MobiDB-lite"/>
    </source>
</evidence>
<evidence type="ECO:0000313" key="4">
    <source>
        <dbReference type="RefSeq" id="XP_035692445.1"/>
    </source>
</evidence>
<name>A0A9J7M1P2_BRAFL</name>
<keyword evidence="2" id="KW-0812">Transmembrane</keyword>
<feature type="transmembrane region" description="Helical" evidence="2">
    <location>
        <begin position="7"/>
        <end position="29"/>
    </location>
</feature>
<evidence type="ECO:0000313" key="3">
    <source>
        <dbReference type="Proteomes" id="UP000001554"/>
    </source>
</evidence>
<organism evidence="3 4">
    <name type="scientific">Branchiostoma floridae</name>
    <name type="common">Florida lancelet</name>
    <name type="synonym">Amphioxus</name>
    <dbReference type="NCBI Taxonomy" id="7739"/>
    <lineage>
        <taxon>Eukaryota</taxon>
        <taxon>Metazoa</taxon>
        <taxon>Chordata</taxon>
        <taxon>Cephalochordata</taxon>
        <taxon>Leptocardii</taxon>
        <taxon>Amphioxiformes</taxon>
        <taxon>Branchiostomatidae</taxon>
        <taxon>Branchiostoma</taxon>
    </lineage>
</organism>
<dbReference type="GeneID" id="118426923"/>
<dbReference type="Proteomes" id="UP000001554">
    <property type="component" value="Chromosome 12"/>
</dbReference>
<reference evidence="3" key="1">
    <citation type="journal article" date="2020" name="Nat. Ecol. Evol.">
        <title>Deeply conserved synteny resolves early events in vertebrate evolution.</title>
        <authorList>
            <person name="Simakov O."/>
            <person name="Marletaz F."/>
            <person name="Yue J.X."/>
            <person name="O'Connell B."/>
            <person name="Jenkins J."/>
            <person name="Brandt A."/>
            <person name="Calef R."/>
            <person name="Tung C.H."/>
            <person name="Huang T.K."/>
            <person name="Schmutz J."/>
            <person name="Satoh N."/>
            <person name="Yu J.K."/>
            <person name="Putnam N.H."/>
            <person name="Green R.E."/>
            <person name="Rokhsar D.S."/>
        </authorList>
    </citation>
    <scope>NUCLEOTIDE SEQUENCE [LARGE SCALE GENOMIC DNA]</scope>
    <source>
        <strain evidence="3">S238N-H82</strain>
    </source>
</reference>
<keyword evidence="3" id="KW-1185">Reference proteome</keyword>
<feature type="region of interest" description="Disordered" evidence="1">
    <location>
        <begin position="62"/>
        <end position="102"/>
    </location>
</feature>
<dbReference type="AlphaFoldDB" id="A0A9J7M1P2"/>
<evidence type="ECO:0000256" key="2">
    <source>
        <dbReference type="SAM" id="Phobius"/>
    </source>
</evidence>
<dbReference type="KEGG" id="bfo:118426923"/>
<keyword evidence="2" id="KW-1133">Transmembrane helix</keyword>
<protein>
    <submittedName>
        <fullName evidence="4">Uncharacterized protein LOC118426923</fullName>
    </submittedName>
</protein>
<dbReference type="OrthoDB" id="10515623at2759"/>
<reference evidence="4" key="2">
    <citation type="submission" date="2025-08" db="UniProtKB">
        <authorList>
            <consortium name="RefSeq"/>
        </authorList>
    </citation>
    <scope>IDENTIFICATION</scope>
    <source>
        <strain evidence="4">S238N-H82</strain>
        <tissue evidence="4">Testes</tissue>
    </source>
</reference>
<keyword evidence="2" id="KW-0472">Membrane</keyword>